<evidence type="ECO:0000256" key="10">
    <source>
        <dbReference type="SAM" id="Phobius"/>
    </source>
</evidence>
<dbReference type="Proteomes" id="UP001348492">
    <property type="component" value="Chromosome"/>
</dbReference>
<gene>
    <name evidence="11" type="primary">mepA_8</name>
    <name evidence="11" type="ORF">TEGL_20860</name>
</gene>
<dbReference type="InterPro" id="IPR048279">
    <property type="entry name" value="MdtK-like"/>
</dbReference>
<dbReference type="PIRSF" id="PIRSF006603">
    <property type="entry name" value="DinF"/>
    <property type="match status" value="1"/>
</dbReference>
<dbReference type="PANTHER" id="PTHR43823">
    <property type="entry name" value="SPORULATION PROTEIN YKVU"/>
    <property type="match status" value="1"/>
</dbReference>
<feature type="transmembrane region" description="Helical" evidence="10">
    <location>
        <begin position="168"/>
        <end position="189"/>
    </location>
</feature>
<keyword evidence="4" id="KW-0813">Transport</keyword>
<keyword evidence="8 10" id="KW-0472">Membrane</keyword>
<feature type="transmembrane region" description="Helical" evidence="10">
    <location>
        <begin position="95"/>
        <end position="119"/>
    </location>
</feature>
<dbReference type="RefSeq" id="WP_018590860.1">
    <property type="nucleotide sequence ID" value="NZ_CP117523.1"/>
</dbReference>
<proteinExistence type="inferred from homology"/>
<dbReference type="CDD" id="cd13143">
    <property type="entry name" value="MATE_MepA_like"/>
    <property type="match status" value="1"/>
</dbReference>
<feature type="transmembrane region" description="Helical" evidence="10">
    <location>
        <begin position="360"/>
        <end position="384"/>
    </location>
</feature>
<feature type="transmembrane region" description="Helical" evidence="10">
    <location>
        <begin position="195"/>
        <end position="218"/>
    </location>
</feature>
<evidence type="ECO:0000313" key="11">
    <source>
        <dbReference type="EMBL" id="WWD83672.1"/>
    </source>
</evidence>
<dbReference type="Pfam" id="PF01554">
    <property type="entry name" value="MatE"/>
    <property type="match status" value="2"/>
</dbReference>
<keyword evidence="12" id="KW-1185">Reference proteome</keyword>
<evidence type="ECO:0000256" key="8">
    <source>
        <dbReference type="ARBA" id="ARBA00023136"/>
    </source>
</evidence>
<feature type="transmembrane region" description="Helical" evidence="10">
    <location>
        <begin position="396"/>
        <end position="414"/>
    </location>
</feature>
<organism evidence="11 12">
    <name type="scientific">Terrisporobacter glycolicus ATCC 14880 = DSM 1288</name>
    <dbReference type="NCBI Taxonomy" id="1121315"/>
    <lineage>
        <taxon>Bacteria</taxon>
        <taxon>Bacillati</taxon>
        <taxon>Bacillota</taxon>
        <taxon>Clostridia</taxon>
        <taxon>Peptostreptococcales</taxon>
        <taxon>Peptostreptococcaceae</taxon>
        <taxon>Terrisporobacter</taxon>
    </lineage>
</organism>
<dbReference type="InterPro" id="IPR002528">
    <property type="entry name" value="MATE_fam"/>
</dbReference>
<feature type="transmembrane region" description="Helical" evidence="10">
    <location>
        <begin position="139"/>
        <end position="156"/>
    </location>
</feature>
<comment type="subcellular location">
    <subcellularLocation>
        <location evidence="1">Cell membrane</location>
        <topology evidence="1">Multi-pass membrane protein</topology>
    </subcellularLocation>
</comment>
<keyword evidence="9" id="KW-0046">Antibiotic resistance</keyword>
<evidence type="ECO:0000256" key="7">
    <source>
        <dbReference type="ARBA" id="ARBA00022989"/>
    </source>
</evidence>
<evidence type="ECO:0000256" key="5">
    <source>
        <dbReference type="ARBA" id="ARBA00022475"/>
    </source>
</evidence>
<dbReference type="PANTHER" id="PTHR43823:SF3">
    <property type="entry name" value="MULTIDRUG EXPORT PROTEIN MEPA"/>
    <property type="match status" value="1"/>
</dbReference>
<accession>A0ABZ2EUS7</accession>
<keyword evidence="7 10" id="KW-1133">Transmembrane helix</keyword>
<sequence length="451" mass="49225">MDSKDMQFEKMTKTPIPKLVSSLAVPTIISMLITSLYNMADTYFVSQLGTSASAATGIVFSLMAIIQAVAFAIGIGSGSTISRKLGQQNKEDADILGSSGFVTSLIFGFALLIFGNIFIKPLMILLGSTETILPYAVDYAKYILFAAPFMTASFALNNMLRAEGKANFAMVGIGIGGIINIILDPIFIFHFNLGISGAAIATATSQFLSFIILFSYYLKGKTIVKFSINKISKEISTYLIIFKNGMPSFFRQGLASVATVALNFNAANYGDSAVAAMSIVGRVFMLIFCVVVGYGQGYQPVVGYNYGAKNFTRVKESFLFTLKIGTSIMTGLAFIGYILSPQIMSWFISDLSVIEIGTRALRYQCLVMPLMTLGVISNMTFQAVGKSLHATFLTSCRQGIFFLPLIIILPKIFYLKGVEITQPISDVLTFIISIPFIYKFFKNLNNNNRAE</sequence>
<dbReference type="EMBL" id="CP117523">
    <property type="protein sequence ID" value="WWD83672.1"/>
    <property type="molecule type" value="Genomic_DNA"/>
</dbReference>
<dbReference type="NCBIfam" id="TIGR00797">
    <property type="entry name" value="matE"/>
    <property type="match status" value="1"/>
</dbReference>
<evidence type="ECO:0000256" key="9">
    <source>
        <dbReference type="ARBA" id="ARBA00023251"/>
    </source>
</evidence>
<comment type="similarity">
    <text evidence="2">Belongs to the multi antimicrobial extrusion (MATE) (TC 2.A.66.1) family. MepA subfamily.</text>
</comment>
<keyword evidence="6 10" id="KW-0812">Transmembrane</keyword>
<keyword evidence="5" id="KW-1003">Cell membrane</keyword>
<evidence type="ECO:0000256" key="4">
    <source>
        <dbReference type="ARBA" id="ARBA00022448"/>
    </source>
</evidence>
<evidence type="ECO:0000256" key="2">
    <source>
        <dbReference type="ARBA" id="ARBA00008417"/>
    </source>
</evidence>
<evidence type="ECO:0000256" key="3">
    <source>
        <dbReference type="ARBA" id="ARBA00022106"/>
    </source>
</evidence>
<feature type="transmembrane region" description="Helical" evidence="10">
    <location>
        <begin position="20"/>
        <end position="40"/>
    </location>
</feature>
<dbReference type="InterPro" id="IPR045070">
    <property type="entry name" value="MATE_MepA-like"/>
</dbReference>
<feature type="transmembrane region" description="Helical" evidence="10">
    <location>
        <begin position="52"/>
        <end position="75"/>
    </location>
</feature>
<protein>
    <recommendedName>
        <fullName evidence="3">Multidrug export protein MepA</fullName>
    </recommendedName>
</protein>
<name>A0ABZ2EUS7_9FIRM</name>
<evidence type="ECO:0000256" key="6">
    <source>
        <dbReference type="ARBA" id="ARBA00022692"/>
    </source>
</evidence>
<reference evidence="11 12" key="1">
    <citation type="journal article" date="2023" name="PLoS ONE">
        <title>Genome-based metabolic and phylogenomic analysis of three Terrisporobacter species.</title>
        <authorList>
            <person name="Boer T."/>
            <person name="Bengelsdorf F.R."/>
            <person name="Bomeke M."/>
            <person name="Daniel R."/>
            <person name="Poehlein A."/>
        </authorList>
    </citation>
    <scope>NUCLEOTIDE SEQUENCE [LARGE SCALE GENOMIC DNA]</scope>
    <source>
        <strain evidence="11 12">DSM 1288</strain>
    </source>
</reference>
<evidence type="ECO:0000313" key="12">
    <source>
        <dbReference type="Proteomes" id="UP001348492"/>
    </source>
</evidence>
<feature type="transmembrane region" description="Helical" evidence="10">
    <location>
        <begin position="318"/>
        <end position="340"/>
    </location>
</feature>
<dbReference type="InterPro" id="IPR051327">
    <property type="entry name" value="MATE_MepA_subfamily"/>
</dbReference>
<evidence type="ECO:0000256" key="1">
    <source>
        <dbReference type="ARBA" id="ARBA00004651"/>
    </source>
</evidence>
<feature type="transmembrane region" description="Helical" evidence="10">
    <location>
        <begin position="273"/>
        <end position="297"/>
    </location>
</feature>